<sequence length="113" mass="13171">MWRYTRRRWSDHESTRAARRFLILDLSYSQFVCTEARPWSIGCASAKKRRVTELYTLSMRDSRRRETWSVFARGLSGRRPIARIPQLEESRLSDFSSSMTSSLPAPSLATHSV</sequence>
<gene>
    <name evidence="2" type="ORF">Tco_0750665</name>
</gene>
<dbReference type="Proteomes" id="UP001151760">
    <property type="component" value="Unassembled WGS sequence"/>
</dbReference>
<reference evidence="2" key="1">
    <citation type="journal article" date="2022" name="Int. J. Mol. Sci.">
        <title>Draft Genome of Tanacetum Coccineum: Genomic Comparison of Closely Related Tanacetum-Family Plants.</title>
        <authorList>
            <person name="Yamashiro T."/>
            <person name="Shiraishi A."/>
            <person name="Nakayama K."/>
            <person name="Satake H."/>
        </authorList>
    </citation>
    <scope>NUCLEOTIDE SEQUENCE</scope>
</reference>
<accession>A0ABQ4Z1V6</accession>
<evidence type="ECO:0000313" key="2">
    <source>
        <dbReference type="EMBL" id="GJS84124.1"/>
    </source>
</evidence>
<evidence type="ECO:0000256" key="1">
    <source>
        <dbReference type="SAM" id="MobiDB-lite"/>
    </source>
</evidence>
<dbReference type="EMBL" id="BQNB010010951">
    <property type="protein sequence ID" value="GJS84124.1"/>
    <property type="molecule type" value="Genomic_DNA"/>
</dbReference>
<reference evidence="2" key="2">
    <citation type="submission" date="2022-01" db="EMBL/GenBank/DDBJ databases">
        <authorList>
            <person name="Yamashiro T."/>
            <person name="Shiraishi A."/>
            <person name="Satake H."/>
            <person name="Nakayama K."/>
        </authorList>
    </citation>
    <scope>NUCLEOTIDE SEQUENCE</scope>
</reference>
<evidence type="ECO:0000313" key="3">
    <source>
        <dbReference type="Proteomes" id="UP001151760"/>
    </source>
</evidence>
<feature type="region of interest" description="Disordered" evidence="1">
    <location>
        <begin position="93"/>
        <end position="113"/>
    </location>
</feature>
<protein>
    <submittedName>
        <fullName evidence="2">Uncharacterized protein</fullName>
    </submittedName>
</protein>
<organism evidence="2 3">
    <name type="scientific">Tanacetum coccineum</name>
    <dbReference type="NCBI Taxonomy" id="301880"/>
    <lineage>
        <taxon>Eukaryota</taxon>
        <taxon>Viridiplantae</taxon>
        <taxon>Streptophyta</taxon>
        <taxon>Embryophyta</taxon>
        <taxon>Tracheophyta</taxon>
        <taxon>Spermatophyta</taxon>
        <taxon>Magnoliopsida</taxon>
        <taxon>eudicotyledons</taxon>
        <taxon>Gunneridae</taxon>
        <taxon>Pentapetalae</taxon>
        <taxon>asterids</taxon>
        <taxon>campanulids</taxon>
        <taxon>Asterales</taxon>
        <taxon>Asteraceae</taxon>
        <taxon>Asteroideae</taxon>
        <taxon>Anthemideae</taxon>
        <taxon>Anthemidinae</taxon>
        <taxon>Tanacetum</taxon>
    </lineage>
</organism>
<comment type="caution">
    <text evidence="2">The sequence shown here is derived from an EMBL/GenBank/DDBJ whole genome shotgun (WGS) entry which is preliminary data.</text>
</comment>
<proteinExistence type="predicted"/>
<keyword evidence="3" id="KW-1185">Reference proteome</keyword>
<name>A0ABQ4Z1V6_9ASTR</name>